<comment type="caution">
    <text evidence="1">The sequence shown here is derived from an EMBL/GenBank/DDBJ whole genome shotgun (WGS) entry which is preliminary data.</text>
</comment>
<evidence type="ECO:0000313" key="2">
    <source>
        <dbReference type="Proteomes" id="UP000287447"/>
    </source>
</evidence>
<evidence type="ECO:0000313" key="1">
    <source>
        <dbReference type="EMBL" id="RVU38495.1"/>
    </source>
</evidence>
<proteinExistence type="predicted"/>
<dbReference type="Gene3D" id="3.40.50.1240">
    <property type="entry name" value="Phosphoglycerate mutase-like"/>
    <property type="match status" value="1"/>
</dbReference>
<dbReference type="Pfam" id="PF00300">
    <property type="entry name" value="His_Phos_1"/>
    <property type="match status" value="1"/>
</dbReference>
<dbReference type="InterPro" id="IPR029033">
    <property type="entry name" value="His_PPase_superfam"/>
</dbReference>
<accession>A0A3S2ZB35</accession>
<sequence length="174" mass="19484">MLTLFLLRHAKSSWSDPILDDYERPLNARGKRSAPVIGAYMEEHRYAPRLILCSGSRRTRETLGLVLPYLHDDADIRLEEAMYAAHDGEALLQRLQALGNGPDKVMLIGHNPAVQDLTTRLCEEGDETDLSRLRQKYPTGALSVIQLDAVNWRDAGSTPGRLIDLALPREILAE</sequence>
<dbReference type="EMBL" id="SADE01000001">
    <property type="protein sequence ID" value="RVU38495.1"/>
    <property type="molecule type" value="Genomic_DNA"/>
</dbReference>
<dbReference type="PANTHER" id="PTHR47623">
    <property type="entry name" value="OS09G0287300 PROTEIN"/>
    <property type="match status" value="1"/>
</dbReference>
<reference evidence="2" key="1">
    <citation type="submission" date="2019-01" db="EMBL/GenBank/DDBJ databases">
        <title>Gri0909 isolated from a small marine red alga.</title>
        <authorList>
            <person name="Kim J."/>
            <person name="Jeong S.E."/>
            <person name="Jeon C.O."/>
        </authorList>
    </citation>
    <scope>NUCLEOTIDE SEQUENCE [LARGE SCALE GENOMIC DNA]</scope>
    <source>
        <strain evidence="2">Gri0909</strain>
    </source>
</reference>
<organism evidence="1 2">
    <name type="scientific">Hwanghaeella grinnelliae</name>
    <dbReference type="NCBI Taxonomy" id="2500179"/>
    <lineage>
        <taxon>Bacteria</taxon>
        <taxon>Pseudomonadati</taxon>
        <taxon>Pseudomonadota</taxon>
        <taxon>Alphaproteobacteria</taxon>
        <taxon>Rhodospirillales</taxon>
        <taxon>Rhodospirillaceae</taxon>
        <taxon>Hwanghaeella</taxon>
    </lineage>
</organism>
<dbReference type="InterPro" id="IPR013078">
    <property type="entry name" value="His_Pase_superF_clade-1"/>
</dbReference>
<dbReference type="RefSeq" id="WP_127763867.1">
    <property type="nucleotide sequence ID" value="NZ_SADE01000001.1"/>
</dbReference>
<dbReference type="SUPFAM" id="SSF53254">
    <property type="entry name" value="Phosphoglycerate mutase-like"/>
    <property type="match status" value="1"/>
</dbReference>
<dbReference type="OrthoDB" id="9810154at2"/>
<dbReference type="AlphaFoldDB" id="A0A3S2ZB35"/>
<keyword evidence="2" id="KW-1185">Reference proteome</keyword>
<protein>
    <submittedName>
        <fullName evidence="1">Histidine phosphatase family protein</fullName>
    </submittedName>
</protein>
<gene>
    <name evidence="1" type="ORF">EOI86_04215</name>
</gene>
<name>A0A3S2ZB35_9PROT</name>
<dbReference type="PANTHER" id="PTHR47623:SF1">
    <property type="entry name" value="OS09G0287300 PROTEIN"/>
    <property type="match status" value="1"/>
</dbReference>
<dbReference type="SMART" id="SM00855">
    <property type="entry name" value="PGAM"/>
    <property type="match status" value="1"/>
</dbReference>
<dbReference type="Proteomes" id="UP000287447">
    <property type="component" value="Unassembled WGS sequence"/>
</dbReference>
<dbReference type="CDD" id="cd07067">
    <property type="entry name" value="HP_PGM_like"/>
    <property type="match status" value="1"/>
</dbReference>